<evidence type="ECO:0000256" key="4">
    <source>
        <dbReference type="ARBA" id="ARBA00023242"/>
    </source>
</evidence>
<evidence type="ECO:0000256" key="5">
    <source>
        <dbReference type="PROSITE-ProRule" id="PRU00221"/>
    </source>
</evidence>
<dbReference type="EMBL" id="ML119681">
    <property type="protein sequence ID" value="RPA81257.1"/>
    <property type="molecule type" value="Genomic_DNA"/>
</dbReference>
<evidence type="ECO:0000313" key="11">
    <source>
        <dbReference type="Proteomes" id="UP000275078"/>
    </source>
</evidence>
<evidence type="ECO:0000259" key="7">
    <source>
        <dbReference type="Pfam" id="PF12341"/>
    </source>
</evidence>
<evidence type="ECO:0000256" key="3">
    <source>
        <dbReference type="ARBA" id="ARBA00022737"/>
    </source>
</evidence>
<protein>
    <submittedName>
        <fullName evidence="10">WD40 repeat-like protein</fullName>
    </submittedName>
</protein>
<dbReference type="InterPro" id="IPR001680">
    <property type="entry name" value="WD40_rpt"/>
</dbReference>
<dbReference type="PROSITE" id="PS50294">
    <property type="entry name" value="WD_REPEATS_REGION"/>
    <property type="match status" value="1"/>
</dbReference>
<dbReference type="PANTHER" id="PTHR19932">
    <property type="entry name" value="WD REPEAT AND HMG-BOX DNA BINDING PROTEIN"/>
    <property type="match status" value="1"/>
</dbReference>
<keyword evidence="3" id="KW-0677">Repeat</keyword>
<dbReference type="InterPro" id="IPR057646">
    <property type="entry name" value="WD40_WDHD1_1st"/>
</dbReference>
<feature type="domain" description="WDHD1/CFT4 helical bundle" evidence="8">
    <location>
        <begin position="749"/>
        <end position="843"/>
    </location>
</feature>
<feature type="domain" description="WDHD1 first WD40" evidence="9">
    <location>
        <begin position="11"/>
        <end position="298"/>
    </location>
</feature>
<evidence type="ECO:0000256" key="6">
    <source>
        <dbReference type="SAM" id="MobiDB-lite"/>
    </source>
</evidence>
<dbReference type="InterPro" id="IPR048591">
    <property type="entry name" value="WDHD1/CFT4_hel"/>
</dbReference>
<keyword evidence="4" id="KW-0539">Nucleus</keyword>
<dbReference type="GO" id="GO:0043596">
    <property type="term" value="C:nuclear replication fork"/>
    <property type="evidence" value="ECO:0007669"/>
    <property type="project" value="TreeGrafter"/>
</dbReference>
<dbReference type="Pfam" id="PF20946">
    <property type="entry name" value="Ctf4_C"/>
    <property type="match status" value="1"/>
</dbReference>
<dbReference type="PROSITE" id="PS50082">
    <property type="entry name" value="WD_REPEATS_2"/>
    <property type="match status" value="1"/>
</dbReference>
<feature type="region of interest" description="Disordered" evidence="6">
    <location>
        <begin position="320"/>
        <end position="371"/>
    </location>
</feature>
<accession>A0A3N4I707</accession>
<dbReference type="InterPro" id="IPR036322">
    <property type="entry name" value="WD40_repeat_dom_sf"/>
</dbReference>
<feature type="repeat" description="WD" evidence="5">
    <location>
        <begin position="230"/>
        <end position="271"/>
    </location>
</feature>
<dbReference type="Proteomes" id="UP000275078">
    <property type="component" value="Unassembled WGS sequence"/>
</dbReference>
<dbReference type="InterPro" id="IPR022100">
    <property type="entry name" value="WDHD1/CFT4_beta-prop_2nd"/>
</dbReference>
<dbReference type="OrthoDB" id="427368at2759"/>
<dbReference type="Gene3D" id="2.130.10.10">
    <property type="entry name" value="YVTN repeat-like/Quinoprotein amine dehydrogenase"/>
    <property type="match status" value="2"/>
</dbReference>
<dbReference type="GO" id="GO:0006261">
    <property type="term" value="P:DNA-templated DNA replication"/>
    <property type="evidence" value="ECO:0007669"/>
    <property type="project" value="TreeGrafter"/>
</dbReference>
<evidence type="ECO:0000259" key="8">
    <source>
        <dbReference type="Pfam" id="PF20946"/>
    </source>
</evidence>
<sequence length="853" mass="96233">MSTTQPRLMPRFAHLAGTTFCTYTPDAKWLLTAGNNNIIRKFDVEKFDDEPVTIEHFSDGITGIAALNNKFVTCGDDGAVNLYDLSTDSIEKPLLQTSLPARSIDISPDGLWCAVSSEELCVRLVNTDDNLKTFSLRDPPKPIKHVSFHPTGSYIACSGTDGIIYIYSLTTEPPKLIRKIDGVIPVLDVDSEASSKVVWHPSGESFAAATPTKDIHVIDRSNWKRSKVFSGGHTSEITDIKWSTNGAFLCSAGMDGKLLVWEARTQVVVHRFEYRNITSVSWHPKENKISFATSQGQLLTLPNPVPETYVEELLKPRGRLEGQQGQQRPQQQQQQQRPPPGGQQQQRQEREQGQERRRKRTPDVLDELMGGVDDEDFIEDDDGAGYVQHGQKRGIDELGYEDYGGGKRFNTGEYGGGYGGNEWRPSIQEPFQPGSTPWKNNRRYLCVNLVGIVWTVDQDTHNTVTVEFHDREQYRGYHFMDPYLYDKACLNEYGALYSNQPKDDNPAVIFYRPHETWTSRSDWKVQLPAGEEITSLALSENYIVACTSAGYVRVYTLFGTPLRIYRQKHLPAVSCAAWRDYIFTVGNGPVGPDGNSVLTYTIENVKRDETLQNTDTLPLPEGAELKSLFWSDVGDPYIYDTTGTLLVLLHWRTEGKAKWVPILDTKILDRQLTGKVEESYWPVAVAQDKFHCIILKGGDQHPYFPRPLLSEFNFRIPVYTPKPNPSLTNLDLDNDVPPPSAQPTADELGETFVRESVMVSLKEDTITNTESTAEQRMELAKRENAIDKALIQLLAYSCREEDGGERALEICGLFKQRRSWELAVKVALKYGRVVLAEKIGERRGELDVEEMEE</sequence>
<keyword evidence="11" id="KW-1185">Reference proteome</keyword>
<feature type="compositionally biased region" description="Low complexity" evidence="6">
    <location>
        <begin position="321"/>
        <end position="346"/>
    </location>
</feature>
<dbReference type="PROSITE" id="PS00678">
    <property type="entry name" value="WD_REPEATS_1"/>
    <property type="match status" value="1"/>
</dbReference>
<dbReference type="Pfam" id="PF12341">
    <property type="entry name" value="Mcl1_mid"/>
    <property type="match status" value="1"/>
</dbReference>
<dbReference type="GO" id="GO:0006281">
    <property type="term" value="P:DNA repair"/>
    <property type="evidence" value="ECO:0007669"/>
    <property type="project" value="TreeGrafter"/>
</dbReference>
<dbReference type="STRING" id="1160509.A0A3N4I707"/>
<dbReference type="Pfam" id="PF24817">
    <property type="entry name" value="WD40_WDHD1_1st"/>
    <property type="match status" value="1"/>
</dbReference>
<dbReference type="SMART" id="SM00320">
    <property type="entry name" value="WD40"/>
    <property type="match status" value="7"/>
</dbReference>
<evidence type="ECO:0000259" key="9">
    <source>
        <dbReference type="Pfam" id="PF24817"/>
    </source>
</evidence>
<dbReference type="InterPro" id="IPR019775">
    <property type="entry name" value="WD40_repeat_CS"/>
</dbReference>
<dbReference type="AlphaFoldDB" id="A0A3N4I707"/>
<evidence type="ECO:0000256" key="2">
    <source>
        <dbReference type="ARBA" id="ARBA00022574"/>
    </source>
</evidence>
<dbReference type="SUPFAM" id="SSF50978">
    <property type="entry name" value="WD40 repeat-like"/>
    <property type="match status" value="1"/>
</dbReference>
<evidence type="ECO:0000313" key="10">
    <source>
        <dbReference type="EMBL" id="RPA81257.1"/>
    </source>
</evidence>
<evidence type="ECO:0000256" key="1">
    <source>
        <dbReference type="ARBA" id="ARBA00004123"/>
    </source>
</evidence>
<gene>
    <name evidence="10" type="ORF">BJ508DRAFT_414907</name>
</gene>
<dbReference type="SUPFAM" id="SSF101898">
    <property type="entry name" value="NHL repeat"/>
    <property type="match status" value="1"/>
</dbReference>
<dbReference type="InterPro" id="IPR015943">
    <property type="entry name" value="WD40/YVTN_repeat-like_dom_sf"/>
</dbReference>
<organism evidence="10 11">
    <name type="scientific">Ascobolus immersus RN42</name>
    <dbReference type="NCBI Taxonomy" id="1160509"/>
    <lineage>
        <taxon>Eukaryota</taxon>
        <taxon>Fungi</taxon>
        <taxon>Dikarya</taxon>
        <taxon>Ascomycota</taxon>
        <taxon>Pezizomycotina</taxon>
        <taxon>Pezizomycetes</taxon>
        <taxon>Pezizales</taxon>
        <taxon>Ascobolaceae</taxon>
        <taxon>Ascobolus</taxon>
    </lineage>
</organism>
<name>A0A3N4I707_ASCIM</name>
<keyword evidence="2 5" id="KW-0853">WD repeat</keyword>
<dbReference type="GO" id="GO:0003682">
    <property type="term" value="F:chromatin binding"/>
    <property type="evidence" value="ECO:0007669"/>
    <property type="project" value="TreeGrafter"/>
</dbReference>
<feature type="domain" description="WDHD1/CFT4 second beta-propeller" evidence="7">
    <location>
        <begin position="429"/>
        <end position="718"/>
    </location>
</feature>
<dbReference type="PANTHER" id="PTHR19932:SF10">
    <property type="entry name" value="WD REPEAT AND HMG-BOX DNA-BINDING PROTEIN 1"/>
    <property type="match status" value="1"/>
</dbReference>
<dbReference type="GO" id="GO:0000278">
    <property type="term" value="P:mitotic cell cycle"/>
    <property type="evidence" value="ECO:0007669"/>
    <property type="project" value="TreeGrafter"/>
</dbReference>
<dbReference type="CDD" id="cd00200">
    <property type="entry name" value="WD40"/>
    <property type="match status" value="1"/>
</dbReference>
<proteinExistence type="predicted"/>
<comment type="subcellular location">
    <subcellularLocation>
        <location evidence="1">Nucleus</location>
    </subcellularLocation>
</comment>
<reference evidence="10 11" key="1">
    <citation type="journal article" date="2018" name="Nat. Ecol. Evol.">
        <title>Pezizomycetes genomes reveal the molecular basis of ectomycorrhizal truffle lifestyle.</title>
        <authorList>
            <person name="Murat C."/>
            <person name="Payen T."/>
            <person name="Noel B."/>
            <person name="Kuo A."/>
            <person name="Morin E."/>
            <person name="Chen J."/>
            <person name="Kohler A."/>
            <person name="Krizsan K."/>
            <person name="Balestrini R."/>
            <person name="Da Silva C."/>
            <person name="Montanini B."/>
            <person name="Hainaut M."/>
            <person name="Levati E."/>
            <person name="Barry K.W."/>
            <person name="Belfiori B."/>
            <person name="Cichocki N."/>
            <person name="Clum A."/>
            <person name="Dockter R.B."/>
            <person name="Fauchery L."/>
            <person name="Guy J."/>
            <person name="Iotti M."/>
            <person name="Le Tacon F."/>
            <person name="Lindquist E.A."/>
            <person name="Lipzen A."/>
            <person name="Malagnac F."/>
            <person name="Mello A."/>
            <person name="Molinier V."/>
            <person name="Miyauchi S."/>
            <person name="Poulain J."/>
            <person name="Riccioni C."/>
            <person name="Rubini A."/>
            <person name="Sitrit Y."/>
            <person name="Splivallo R."/>
            <person name="Traeger S."/>
            <person name="Wang M."/>
            <person name="Zifcakova L."/>
            <person name="Wipf D."/>
            <person name="Zambonelli A."/>
            <person name="Paolocci F."/>
            <person name="Nowrousian M."/>
            <person name="Ottonello S."/>
            <person name="Baldrian P."/>
            <person name="Spatafora J.W."/>
            <person name="Henrissat B."/>
            <person name="Nagy L.G."/>
            <person name="Aury J.M."/>
            <person name="Wincker P."/>
            <person name="Grigoriev I.V."/>
            <person name="Bonfante P."/>
            <person name="Martin F.M."/>
        </authorList>
    </citation>
    <scope>NUCLEOTIDE SEQUENCE [LARGE SCALE GENOMIC DNA]</scope>
    <source>
        <strain evidence="10 11">RN42</strain>
    </source>
</reference>